<keyword evidence="1" id="KW-0880">Kelch repeat</keyword>
<dbReference type="OrthoDB" id="6092438at2759"/>
<dbReference type="SMART" id="SM00225">
    <property type="entry name" value="BTB"/>
    <property type="match status" value="1"/>
</dbReference>
<organism evidence="4">
    <name type="scientific">Capitella teleta</name>
    <name type="common">Polychaete worm</name>
    <dbReference type="NCBI Taxonomy" id="283909"/>
    <lineage>
        <taxon>Eukaryota</taxon>
        <taxon>Metazoa</taxon>
        <taxon>Spiralia</taxon>
        <taxon>Lophotrochozoa</taxon>
        <taxon>Annelida</taxon>
        <taxon>Polychaeta</taxon>
        <taxon>Sedentaria</taxon>
        <taxon>Scolecida</taxon>
        <taxon>Capitellidae</taxon>
        <taxon>Capitella</taxon>
    </lineage>
</organism>
<keyword evidence="2" id="KW-0677">Repeat</keyword>
<evidence type="ECO:0000256" key="2">
    <source>
        <dbReference type="ARBA" id="ARBA00022737"/>
    </source>
</evidence>
<reference evidence="5" key="3">
    <citation type="submission" date="2015-06" db="UniProtKB">
        <authorList>
            <consortium name="EnsemblMetazoa"/>
        </authorList>
    </citation>
    <scope>IDENTIFICATION</scope>
</reference>
<dbReference type="OMA" id="QPFIFFN"/>
<dbReference type="Pfam" id="PF00651">
    <property type="entry name" value="BTB"/>
    <property type="match status" value="1"/>
</dbReference>
<dbReference type="SUPFAM" id="SSF54695">
    <property type="entry name" value="POZ domain"/>
    <property type="match status" value="1"/>
</dbReference>
<gene>
    <name evidence="4" type="ORF">CAPTEDRAFT_36920</name>
</gene>
<keyword evidence="6" id="KW-1185">Reference proteome</keyword>
<dbReference type="InterPro" id="IPR011333">
    <property type="entry name" value="SKP1/BTB/POZ_sf"/>
</dbReference>
<dbReference type="HOGENOM" id="CLU_004253_11_1_1"/>
<dbReference type="PANTHER" id="PTHR24412:SF489">
    <property type="entry name" value="RING FINGER DOMAIN AND KELCH REPEAT-CONTAINING PROTEIN DDB_G0271372"/>
    <property type="match status" value="1"/>
</dbReference>
<proteinExistence type="predicted"/>
<evidence type="ECO:0000259" key="3">
    <source>
        <dbReference type="PROSITE" id="PS50097"/>
    </source>
</evidence>
<dbReference type="InterPro" id="IPR000210">
    <property type="entry name" value="BTB/POZ_dom"/>
</dbReference>
<evidence type="ECO:0000256" key="1">
    <source>
        <dbReference type="ARBA" id="ARBA00022441"/>
    </source>
</evidence>
<evidence type="ECO:0000313" key="6">
    <source>
        <dbReference type="Proteomes" id="UP000014760"/>
    </source>
</evidence>
<evidence type="ECO:0000313" key="5">
    <source>
        <dbReference type="EnsemblMetazoa" id="CapteP36920"/>
    </source>
</evidence>
<dbReference type="AlphaFoldDB" id="R7T6A8"/>
<sequence length="165" mass="18716">MSNSLYQMRTEEEFVDVVLLFGERKFPCHKVVLASTCEYFHRMFLAGMQESSSAEIAINEIESDIGELIIGYLYSGTLDTTEENAQRLLAASEMLLLGDLKEKLEEFLCDHIQAANCVSLLSLSRLYKLQELIKDAQNYLNSHCQEILNEGDLVELQEDDLVGIL</sequence>
<dbReference type="Pfam" id="PF07707">
    <property type="entry name" value="BACK"/>
    <property type="match status" value="1"/>
</dbReference>
<feature type="non-terminal residue" evidence="4">
    <location>
        <position position="165"/>
    </location>
</feature>
<accession>R7T6A8</accession>
<dbReference type="EMBL" id="AMQN01015158">
    <property type="status" value="NOT_ANNOTATED_CDS"/>
    <property type="molecule type" value="Genomic_DNA"/>
</dbReference>
<dbReference type="EnsemblMetazoa" id="CapteT36920">
    <property type="protein sequence ID" value="CapteP36920"/>
    <property type="gene ID" value="CapteG36920"/>
</dbReference>
<dbReference type="Proteomes" id="UP000014760">
    <property type="component" value="Unassembled WGS sequence"/>
</dbReference>
<reference evidence="6" key="1">
    <citation type="submission" date="2012-12" db="EMBL/GenBank/DDBJ databases">
        <authorList>
            <person name="Hellsten U."/>
            <person name="Grimwood J."/>
            <person name="Chapman J.A."/>
            <person name="Shapiro H."/>
            <person name="Aerts A."/>
            <person name="Otillar R.P."/>
            <person name="Terry A.Y."/>
            <person name="Boore J.L."/>
            <person name="Simakov O."/>
            <person name="Marletaz F."/>
            <person name="Cho S.-J."/>
            <person name="Edsinger-Gonzales E."/>
            <person name="Havlak P."/>
            <person name="Kuo D.-H."/>
            <person name="Larsson T."/>
            <person name="Lv J."/>
            <person name="Arendt D."/>
            <person name="Savage R."/>
            <person name="Osoegawa K."/>
            <person name="de Jong P."/>
            <person name="Lindberg D.R."/>
            <person name="Seaver E.C."/>
            <person name="Weisblat D.A."/>
            <person name="Putnam N.H."/>
            <person name="Grigoriev I.V."/>
            <person name="Rokhsar D.S."/>
        </authorList>
    </citation>
    <scope>NUCLEOTIDE SEQUENCE</scope>
    <source>
        <strain evidence="6">I ESC-2004</strain>
    </source>
</reference>
<feature type="domain" description="BTB" evidence="3">
    <location>
        <begin position="15"/>
        <end position="82"/>
    </location>
</feature>
<dbReference type="EMBL" id="KB311668">
    <property type="protein sequence ID" value="ELT88813.1"/>
    <property type="molecule type" value="Genomic_DNA"/>
</dbReference>
<protein>
    <recommendedName>
        <fullName evidence="3">BTB domain-containing protein</fullName>
    </recommendedName>
</protein>
<dbReference type="STRING" id="283909.R7T6A8"/>
<dbReference type="PROSITE" id="PS50097">
    <property type="entry name" value="BTB"/>
    <property type="match status" value="1"/>
</dbReference>
<reference evidence="4 6" key="2">
    <citation type="journal article" date="2013" name="Nature">
        <title>Insights into bilaterian evolution from three spiralian genomes.</title>
        <authorList>
            <person name="Simakov O."/>
            <person name="Marletaz F."/>
            <person name="Cho S.J."/>
            <person name="Edsinger-Gonzales E."/>
            <person name="Havlak P."/>
            <person name="Hellsten U."/>
            <person name="Kuo D.H."/>
            <person name="Larsson T."/>
            <person name="Lv J."/>
            <person name="Arendt D."/>
            <person name="Savage R."/>
            <person name="Osoegawa K."/>
            <person name="de Jong P."/>
            <person name="Grimwood J."/>
            <person name="Chapman J.A."/>
            <person name="Shapiro H."/>
            <person name="Aerts A."/>
            <person name="Otillar R.P."/>
            <person name="Terry A.Y."/>
            <person name="Boore J.L."/>
            <person name="Grigoriev I.V."/>
            <person name="Lindberg D.R."/>
            <person name="Seaver E.C."/>
            <person name="Weisblat D.A."/>
            <person name="Putnam N.H."/>
            <person name="Rokhsar D.S."/>
        </authorList>
    </citation>
    <scope>NUCLEOTIDE SEQUENCE</scope>
    <source>
        <strain evidence="4 6">I ESC-2004</strain>
    </source>
</reference>
<evidence type="ECO:0000313" key="4">
    <source>
        <dbReference type="EMBL" id="ELT88813.1"/>
    </source>
</evidence>
<dbReference type="Gene3D" id="3.30.710.10">
    <property type="entry name" value="Potassium Channel Kv1.1, Chain A"/>
    <property type="match status" value="1"/>
</dbReference>
<name>R7T6A8_CAPTE</name>
<dbReference type="Gene3D" id="1.25.40.420">
    <property type="match status" value="1"/>
</dbReference>
<dbReference type="InterPro" id="IPR011705">
    <property type="entry name" value="BACK"/>
</dbReference>
<dbReference type="PANTHER" id="PTHR24412">
    <property type="entry name" value="KELCH PROTEIN"/>
    <property type="match status" value="1"/>
</dbReference>